<keyword evidence="1" id="KW-0812">Transmembrane</keyword>
<dbReference type="Pfam" id="PF03729">
    <property type="entry name" value="DUF308"/>
    <property type="match status" value="1"/>
</dbReference>
<reference evidence="2 3" key="1">
    <citation type="journal article" date="2016" name="Front. Microbiol.">
        <title>Genomic Resource of Rice Seed Associated Bacteria.</title>
        <authorList>
            <person name="Midha S."/>
            <person name="Bansal K."/>
            <person name="Sharma S."/>
            <person name="Kumar N."/>
            <person name="Patil P.P."/>
            <person name="Chaudhry V."/>
            <person name="Patil P.B."/>
        </authorList>
    </citation>
    <scope>NUCLEOTIDE SEQUENCE [LARGE SCALE GENOMIC DNA]</scope>
    <source>
        <strain evidence="2 3">NS331</strain>
    </source>
</reference>
<keyword evidence="1" id="KW-1133">Transmembrane helix</keyword>
<dbReference type="Proteomes" id="UP000072741">
    <property type="component" value="Unassembled WGS sequence"/>
</dbReference>
<feature type="transmembrane region" description="Helical" evidence="1">
    <location>
        <begin position="149"/>
        <end position="170"/>
    </location>
</feature>
<evidence type="ECO:0000313" key="3">
    <source>
        <dbReference type="Proteomes" id="UP000072741"/>
    </source>
</evidence>
<protein>
    <submittedName>
        <fullName evidence="2">Membrane protein</fullName>
    </submittedName>
</protein>
<keyword evidence="3" id="KW-1185">Reference proteome</keyword>
<feature type="transmembrane region" description="Helical" evidence="1">
    <location>
        <begin position="123"/>
        <end position="143"/>
    </location>
</feature>
<dbReference type="PANTHER" id="PTHR34989:SF1">
    <property type="entry name" value="PROTEIN HDED"/>
    <property type="match status" value="1"/>
</dbReference>
<gene>
    <name evidence="2" type="ORF">NS331_05415</name>
</gene>
<sequence length="176" mass="18435">MQAFAPHWGWLALRGVAAVLFGVLALALPGLTVAVMVLLWGAYALVDGVFALMAGFKMRHEGRPLWAVVLLGLLGVAAGIVALVWPGMTALTLVMVIGAWAVVGGVFQIATAIRLRREIEGEWAYVLSGALSVLFGLALLVAPGAGAVAMAWLIGGFALAYGVLMLVLAFRVRKAR</sequence>
<proteinExistence type="predicted"/>
<evidence type="ECO:0000256" key="1">
    <source>
        <dbReference type="SAM" id="Phobius"/>
    </source>
</evidence>
<comment type="caution">
    <text evidence="2">The sequence shown here is derived from an EMBL/GenBank/DDBJ whole genome shotgun (WGS) entry which is preliminary data.</text>
</comment>
<feature type="transmembrane region" description="Helical" evidence="1">
    <location>
        <begin position="91"/>
        <end position="111"/>
    </location>
</feature>
<feature type="transmembrane region" description="Helical" evidence="1">
    <location>
        <begin position="65"/>
        <end position="85"/>
    </location>
</feature>
<feature type="transmembrane region" description="Helical" evidence="1">
    <location>
        <begin position="7"/>
        <end position="27"/>
    </location>
</feature>
<evidence type="ECO:0000313" key="2">
    <source>
        <dbReference type="EMBL" id="KTT25123.1"/>
    </source>
</evidence>
<dbReference type="PANTHER" id="PTHR34989">
    <property type="entry name" value="PROTEIN HDED"/>
    <property type="match status" value="1"/>
</dbReference>
<keyword evidence="1" id="KW-0472">Membrane</keyword>
<dbReference type="AlphaFoldDB" id="A0A147H586"/>
<dbReference type="InterPro" id="IPR052712">
    <property type="entry name" value="Acid_resist_chaperone_HdeD"/>
</dbReference>
<dbReference type="InterPro" id="IPR005325">
    <property type="entry name" value="DUF308_memb"/>
</dbReference>
<dbReference type="EMBL" id="LDSL01000036">
    <property type="protein sequence ID" value="KTT25123.1"/>
    <property type="molecule type" value="Genomic_DNA"/>
</dbReference>
<feature type="transmembrane region" description="Helical" evidence="1">
    <location>
        <begin position="33"/>
        <end position="53"/>
    </location>
</feature>
<dbReference type="GO" id="GO:0005886">
    <property type="term" value="C:plasma membrane"/>
    <property type="evidence" value="ECO:0007669"/>
    <property type="project" value="TreeGrafter"/>
</dbReference>
<name>A0A147H586_9BURK</name>
<accession>A0A147H586</accession>
<organism evidence="2 3">
    <name type="scientific">Pseudacidovorax intermedius</name>
    <dbReference type="NCBI Taxonomy" id="433924"/>
    <lineage>
        <taxon>Bacteria</taxon>
        <taxon>Pseudomonadati</taxon>
        <taxon>Pseudomonadota</taxon>
        <taxon>Betaproteobacteria</taxon>
        <taxon>Burkholderiales</taxon>
        <taxon>Comamonadaceae</taxon>
        <taxon>Pseudacidovorax</taxon>
    </lineage>
</organism>